<dbReference type="EMBL" id="CAUJNA010001417">
    <property type="protein sequence ID" value="CAJ1386803.1"/>
    <property type="molecule type" value="Genomic_DNA"/>
</dbReference>
<dbReference type="GO" id="GO:0004099">
    <property type="term" value="F:chitin deacetylase activity"/>
    <property type="evidence" value="ECO:0007669"/>
    <property type="project" value="UniProtKB-ARBA"/>
</dbReference>
<comment type="caution">
    <text evidence="2">The sequence shown here is derived from an EMBL/GenBank/DDBJ whole genome shotgun (WGS) entry which is preliminary data.</text>
</comment>
<name>A0AA36IFJ3_9DINO</name>
<dbReference type="AlphaFoldDB" id="A0AA36IFJ3"/>
<dbReference type="CDD" id="cd10917">
    <property type="entry name" value="CE4_NodB_like_6s_7s"/>
    <property type="match status" value="1"/>
</dbReference>
<dbReference type="Pfam" id="PF01522">
    <property type="entry name" value="Polysacc_deac_1"/>
    <property type="match status" value="1"/>
</dbReference>
<reference evidence="2" key="1">
    <citation type="submission" date="2023-08" db="EMBL/GenBank/DDBJ databases">
        <authorList>
            <person name="Chen Y."/>
            <person name="Shah S."/>
            <person name="Dougan E. K."/>
            <person name="Thang M."/>
            <person name="Chan C."/>
        </authorList>
    </citation>
    <scope>NUCLEOTIDE SEQUENCE</scope>
</reference>
<evidence type="ECO:0000259" key="1">
    <source>
        <dbReference type="PROSITE" id="PS51677"/>
    </source>
</evidence>
<protein>
    <recommendedName>
        <fullName evidence="1">NodB homology domain-containing protein</fullName>
    </recommendedName>
</protein>
<keyword evidence="3" id="KW-1185">Reference proteome</keyword>
<feature type="domain" description="NodB homology" evidence="1">
    <location>
        <begin position="37"/>
        <end position="224"/>
    </location>
</feature>
<dbReference type="GO" id="GO:0005975">
    <property type="term" value="P:carbohydrate metabolic process"/>
    <property type="evidence" value="ECO:0007669"/>
    <property type="project" value="InterPro"/>
</dbReference>
<dbReference type="Gene3D" id="3.20.20.370">
    <property type="entry name" value="Glycoside hydrolase/deacetylase"/>
    <property type="match status" value="1"/>
</dbReference>
<dbReference type="PROSITE" id="PS51677">
    <property type="entry name" value="NODB"/>
    <property type="match status" value="1"/>
</dbReference>
<dbReference type="PANTHER" id="PTHR10587">
    <property type="entry name" value="GLYCOSYL TRANSFERASE-RELATED"/>
    <property type="match status" value="1"/>
</dbReference>
<evidence type="ECO:0000313" key="3">
    <source>
        <dbReference type="Proteomes" id="UP001178507"/>
    </source>
</evidence>
<gene>
    <name evidence="2" type="ORF">EVOR1521_LOCUS12997</name>
</gene>
<proteinExistence type="predicted"/>
<dbReference type="SUPFAM" id="SSF88713">
    <property type="entry name" value="Glycoside hydrolase/deacetylase"/>
    <property type="match status" value="1"/>
</dbReference>
<dbReference type="InterPro" id="IPR011330">
    <property type="entry name" value="Glyco_hydro/deAcase_b/a-brl"/>
</dbReference>
<evidence type="ECO:0000313" key="2">
    <source>
        <dbReference type="EMBL" id="CAJ1386803.1"/>
    </source>
</evidence>
<sequence length="308" mass="34607">MLKPLHSLATSLNLRPVTWLDFVYGNSTIFNFPAVEGKVALTVDDGLCRSGTDRSMIREVRQLLKDHNAKATFFLCTNYVEGFETEARHLLDDGHEFANHCPSDGVDYYGMNPPEFEEELLRSCRVIQEMTGAPPRWFRAPQGKYSGKMHGYVSKHGMQHALGDCYCDDWAIEDSDWVASTLLSQVRGGSVIILHMPERGFREHIFRAMELLLQGLEQRGLEVTTLSQLAEGRAPPRAGAAAQGYSVVTHHDFGNVDGVVFSTKEQAMAHWKGLSLFSAHMLLGPDGEELRYFGRRGGRDEEMRRWAG</sequence>
<dbReference type="InterPro" id="IPR050248">
    <property type="entry name" value="Polysacc_deacetylase_ArnD"/>
</dbReference>
<dbReference type="Proteomes" id="UP001178507">
    <property type="component" value="Unassembled WGS sequence"/>
</dbReference>
<accession>A0AA36IFJ3</accession>
<organism evidence="2 3">
    <name type="scientific">Effrenium voratum</name>
    <dbReference type="NCBI Taxonomy" id="2562239"/>
    <lineage>
        <taxon>Eukaryota</taxon>
        <taxon>Sar</taxon>
        <taxon>Alveolata</taxon>
        <taxon>Dinophyceae</taxon>
        <taxon>Suessiales</taxon>
        <taxon>Symbiodiniaceae</taxon>
        <taxon>Effrenium</taxon>
    </lineage>
</organism>
<dbReference type="InterPro" id="IPR002509">
    <property type="entry name" value="NODB_dom"/>
</dbReference>
<dbReference type="PANTHER" id="PTHR10587:SF137">
    <property type="entry name" value="4-DEOXY-4-FORMAMIDO-L-ARABINOSE-PHOSPHOUNDECAPRENOL DEFORMYLASE ARND-RELATED"/>
    <property type="match status" value="1"/>
</dbReference>